<dbReference type="PANTHER" id="PTHR28062">
    <property type="entry name" value="K+-H+ EXCHANGE-LIKE PROTEIN"/>
    <property type="match status" value="1"/>
</dbReference>
<dbReference type="InterPro" id="IPR018786">
    <property type="entry name" value="Mit_KHE1"/>
</dbReference>
<gene>
    <name evidence="2" type="ORF">A1O9_05757</name>
</gene>
<proteinExistence type="predicted"/>
<evidence type="ECO:0008006" key="4">
    <source>
        <dbReference type="Google" id="ProtNLM"/>
    </source>
</evidence>
<dbReference type="EMBL" id="AMGV01000004">
    <property type="protein sequence ID" value="KEF57836.1"/>
    <property type="molecule type" value="Genomic_DNA"/>
</dbReference>
<dbReference type="STRING" id="1182545.A0A072PDB6"/>
<protein>
    <recommendedName>
        <fullName evidence="4">Mitochondrial K+-H+ exchange-related-domain-containing protein</fullName>
    </recommendedName>
</protein>
<comment type="caution">
    <text evidence="2">The sequence shown here is derived from an EMBL/GenBank/DDBJ whole genome shotgun (WGS) entry which is preliminary data.</text>
</comment>
<name>A0A072PDB6_9EURO</name>
<organism evidence="2 3">
    <name type="scientific">Exophiala aquamarina CBS 119918</name>
    <dbReference type="NCBI Taxonomy" id="1182545"/>
    <lineage>
        <taxon>Eukaryota</taxon>
        <taxon>Fungi</taxon>
        <taxon>Dikarya</taxon>
        <taxon>Ascomycota</taxon>
        <taxon>Pezizomycotina</taxon>
        <taxon>Eurotiomycetes</taxon>
        <taxon>Chaetothyriomycetidae</taxon>
        <taxon>Chaetothyriales</taxon>
        <taxon>Herpotrichiellaceae</taxon>
        <taxon>Exophiala</taxon>
    </lineage>
</organism>
<dbReference type="HOGENOM" id="CLU_043838_2_0_1"/>
<dbReference type="GO" id="GO:1902600">
    <property type="term" value="P:proton transmembrane transport"/>
    <property type="evidence" value="ECO:0007669"/>
    <property type="project" value="TreeGrafter"/>
</dbReference>
<dbReference type="AlphaFoldDB" id="A0A072PDB6"/>
<dbReference type="VEuPathDB" id="FungiDB:A1O9_05757"/>
<evidence type="ECO:0000313" key="2">
    <source>
        <dbReference type="EMBL" id="KEF57836.1"/>
    </source>
</evidence>
<dbReference type="OrthoDB" id="5562676at2759"/>
<reference evidence="2 3" key="1">
    <citation type="submission" date="2013-03" db="EMBL/GenBank/DDBJ databases">
        <title>The Genome Sequence of Exophiala aquamarina CBS 119918.</title>
        <authorList>
            <consortium name="The Broad Institute Genomics Platform"/>
            <person name="Cuomo C."/>
            <person name="de Hoog S."/>
            <person name="Gorbushina A."/>
            <person name="Walker B."/>
            <person name="Young S.K."/>
            <person name="Zeng Q."/>
            <person name="Gargeya S."/>
            <person name="Fitzgerald M."/>
            <person name="Haas B."/>
            <person name="Abouelleil A."/>
            <person name="Allen A.W."/>
            <person name="Alvarado L."/>
            <person name="Arachchi H.M."/>
            <person name="Berlin A.M."/>
            <person name="Chapman S.B."/>
            <person name="Gainer-Dewar J."/>
            <person name="Goldberg J."/>
            <person name="Griggs A."/>
            <person name="Gujja S."/>
            <person name="Hansen M."/>
            <person name="Howarth C."/>
            <person name="Imamovic A."/>
            <person name="Ireland A."/>
            <person name="Larimer J."/>
            <person name="McCowan C."/>
            <person name="Murphy C."/>
            <person name="Pearson M."/>
            <person name="Poon T.W."/>
            <person name="Priest M."/>
            <person name="Roberts A."/>
            <person name="Saif S."/>
            <person name="Shea T."/>
            <person name="Sisk P."/>
            <person name="Sykes S."/>
            <person name="Wortman J."/>
            <person name="Nusbaum C."/>
            <person name="Birren B."/>
        </authorList>
    </citation>
    <scope>NUCLEOTIDE SEQUENCE [LARGE SCALE GENOMIC DNA]</scope>
    <source>
        <strain evidence="2 3">CBS 119918</strain>
    </source>
</reference>
<dbReference type="Pfam" id="PF10173">
    <property type="entry name" value="Mit_KHE1"/>
    <property type="match status" value="1"/>
</dbReference>
<dbReference type="Proteomes" id="UP000027920">
    <property type="component" value="Unassembled WGS sequence"/>
</dbReference>
<feature type="region of interest" description="Disordered" evidence="1">
    <location>
        <begin position="275"/>
        <end position="319"/>
    </location>
</feature>
<feature type="compositionally biased region" description="Low complexity" evidence="1">
    <location>
        <begin position="275"/>
        <end position="301"/>
    </location>
</feature>
<evidence type="ECO:0000256" key="1">
    <source>
        <dbReference type="SAM" id="MobiDB-lite"/>
    </source>
</evidence>
<dbReference type="GO" id="GO:0006813">
    <property type="term" value="P:potassium ion transport"/>
    <property type="evidence" value="ECO:0007669"/>
    <property type="project" value="TreeGrafter"/>
</dbReference>
<sequence length="319" mass="36396">MRIFLLPLTTRQALIYYQRAAPTPGAKLGYIERITNKAAETWSSWEGAQSGWKKQVAKYGNRGLQRIPYQEWSLKSFPPSNPKLQAEQITDGKKFDVIYPGNIMHKEDVPKVMARLARERKQLHWNRFIGSMVAMPFTIPFGLIPILAYPIFHSSTQYSDAGRTGTVSNWDPHPVGRRLTCLVALKGSDHLDFILDNRLYRLRSTPEVEDLFDDIAPDSPDFHFVTRSQILDGSTPPEQLILTKNTHDKIAKALKVPELGGEVERAIWQVSQQIREQQEQKSQQQKAQQKSQQEVQKQLPQQPGPNAQTRQVGTKDKKS</sequence>
<dbReference type="RefSeq" id="XP_013260426.1">
    <property type="nucleotide sequence ID" value="XM_013404972.1"/>
</dbReference>
<dbReference type="GeneID" id="25280679"/>
<dbReference type="PANTHER" id="PTHR28062:SF1">
    <property type="entry name" value="TRANSMEMBRANE PROTEIN"/>
    <property type="match status" value="1"/>
</dbReference>
<evidence type="ECO:0000313" key="3">
    <source>
        <dbReference type="Proteomes" id="UP000027920"/>
    </source>
</evidence>
<dbReference type="GO" id="GO:0005743">
    <property type="term" value="C:mitochondrial inner membrane"/>
    <property type="evidence" value="ECO:0007669"/>
    <property type="project" value="TreeGrafter"/>
</dbReference>
<keyword evidence="3" id="KW-1185">Reference proteome</keyword>
<accession>A0A072PDB6</accession>